<gene>
    <name evidence="4" type="ORF">YK48G_16570</name>
</gene>
<dbReference type="Gene3D" id="2.60.120.260">
    <property type="entry name" value="Galactose-binding domain-like"/>
    <property type="match status" value="1"/>
</dbReference>
<dbReference type="InterPro" id="IPR017853">
    <property type="entry name" value="GH"/>
</dbReference>
<dbReference type="InterPro" id="IPR044081">
    <property type="entry name" value="DUF5776"/>
</dbReference>
<dbReference type="SUPFAM" id="SSF49785">
    <property type="entry name" value="Galactose-binding domain-like"/>
    <property type="match status" value="1"/>
</dbReference>
<dbReference type="Pfam" id="PF19087">
    <property type="entry name" value="DUF5776"/>
    <property type="match status" value="2"/>
</dbReference>
<feature type="domain" description="CBM6" evidence="3">
    <location>
        <begin position="481"/>
        <end position="614"/>
    </location>
</feature>
<organism evidence="4 5">
    <name type="scientific">Lentilactobacillus fungorum</name>
    <dbReference type="NCBI Taxonomy" id="2201250"/>
    <lineage>
        <taxon>Bacteria</taxon>
        <taxon>Bacillati</taxon>
        <taxon>Bacillota</taxon>
        <taxon>Bacilli</taxon>
        <taxon>Lactobacillales</taxon>
        <taxon>Lactobacillaceae</taxon>
        <taxon>Lentilactobacillus</taxon>
    </lineage>
</organism>
<dbReference type="PROSITE" id="PS51175">
    <property type="entry name" value="CBM6"/>
    <property type="match status" value="1"/>
</dbReference>
<dbReference type="InterPro" id="IPR005084">
    <property type="entry name" value="CBM6"/>
</dbReference>
<proteinExistence type="predicted"/>
<evidence type="ECO:0000313" key="4">
    <source>
        <dbReference type="EMBL" id="GHP14232.1"/>
    </source>
</evidence>
<sequence length="831" mass="89847">MLRKKWFASLVATAALSMLTLGAFGGDASAATNQEITVNTDQAIRSSADHVASGGLYALKDSSTPSADILQPLKMRMFTQGPSGVQQLPNGATTPAGGFPQIASTADKLGAKVTIRMADIFRAWPYNFTNLNDWLTKVDTMVKANVDSGYNKDIYGYEIFNEPNGSYESFDQSNNHQPADSTGKLTPAKWGSFYTLWDKTVQHIKAIDPNAKIIGPSLYKYDNTWMKNFLTHCKNTTVEVNGKQVSVMPDVISWHIGDYGSKVENEASQLEALESQLGITPRKISINEYGARDELGVPGTMVHYMQSFENIKNLDSASMSLWFNTGRMNNLLTDQQKPNGGYWLYKWYADMSGQMDATSTDKTPTDTLASVASTTTDKSKTSVLFGGKDGDTTVNVNGLDTAKYANGAKIEVDSTDWDGVDTAVSPKTMLTGTVKVNNGSISVPVKGMKASSGYQLTVQPADSPVTSDNLNDIKASDSDPIRVEAEDSQLLGGVKSTVGSYASARGYVNHVKSSGQGVKFTVNAPKDGQYSLEIGYGRGDKASTTATESLNVNGTDLQDVTYQAIPDGISATSNVTGTRKTLQYGSNVTLKKGTNTVTLMYKSGDVQLDYIQLTPIATTPTTDNNNSQTTDTATGQITGTTQNASSSSSSATVTSNSSSTTTSSSSSTTTQPAKAETNNSSKATTKSFKVYAKKTLYRYKSANFTKNNRVKKYVVKSRTTASTFTVVGKAKSANGVARYKLSDGTYITANKQYVANLYWQTKHSKVYALNKTGLYEYKSATLSKKNQVKHVKKGQTLRVKKIVKHGSTTRFQLTNGNYITANKQLTSLTRF</sequence>
<keyword evidence="5" id="KW-1185">Reference proteome</keyword>
<comment type="caution">
    <text evidence="4">The sequence shown here is derived from an EMBL/GenBank/DDBJ whole genome shotgun (WGS) entry which is preliminary data.</text>
</comment>
<dbReference type="Gene3D" id="3.20.20.80">
    <property type="entry name" value="Glycosidases"/>
    <property type="match status" value="1"/>
</dbReference>
<keyword evidence="2" id="KW-0732">Signal</keyword>
<dbReference type="RefSeq" id="WP_203630244.1">
    <property type="nucleotide sequence ID" value="NZ_BNJR01000014.1"/>
</dbReference>
<evidence type="ECO:0000313" key="5">
    <source>
        <dbReference type="Proteomes" id="UP000604765"/>
    </source>
</evidence>
<name>A0ABQ3W137_9LACO</name>
<evidence type="ECO:0000256" key="1">
    <source>
        <dbReference type="SAM" id="MobiDB-lite"/>
    </source>
</evidence>
<reference evidence="4 5" key="1">
    <citation type="journal article" date="2021" name="Int. J. Syst. Evol. Microbiol.">
        <title>Lentilactobacillus fungorum sp. nov., isolated from spent mushroom substrates.</title>
        <authorList>
            <person name="Tohno M."/>
            <person name="Tanizawa Y."/>
            <person name="Kojima Y."/>
            <person name="Sakamoto M."/>
            <person name="Ohkuma M."/>
            <person name="Kobayashi H."/>
        </authorList>
    </citation>
    <scope>NUCLEOTIDE SEQUENCE [LARGE SCALE GENOMIC DNA]</scope>
    <source>
        <strain evidence="4 5">YK48G</strain>
    </source>
</reference>
<dbReference type="InterPro" id="IPR008979">
    <property type="entry name" value="Galactose-bd-like_sf"/>
</dbReference>
<feature type="signal peptide" evidence="2">
    <location>
        <begin position="1"/>
        <end position="23"/>
    </location>
</feature>
<accession>A0ABQ3W137</accession>
<dbReference type="SUPFAM" id="SSF51445">
    <property type="entry name" value="(Trans)glycosidases"/>
    <property type="match status" value="1"/>
</dbReference>
<evidence type="ECO:0000256" key="2">
    <source>
        <dbReference type="SAM" id="SignalP"/>
    </source>
</evidence>
<protein>
    <recommendedName>
        <fullName evidence="3">CBM6 domain-containing protein</fullName>
    </recommendedName>
</protein>
<dbReference type="Proteomes" id="UP000604765">
    <property type="component" value="Unassembled WGS sequence"/>
</dbReference>
<feature type="region of interest" description="Disordered" evidence="1">
    <location>
        <begin position="617"/>
        <end position="682"/>
    </location>
</feature>
<feature type="chain" id="PRO_5045947359" description="CBM6 domain-containing protein" evidence="2">
    <location>
        <begin position="24"/>
        <end position="831"/>
    </location>
</feature>
<evidence type="ECO:0000259" key="3">
    <source>
        <dbReference type="PROSITE" id="PS51175"/>
    </source>
</evidence>
<feature type="compositionally biased region" description="Low complexity" evidence="1">
    <location>
        <begin position="618"/>
        <end position="671"/>
    </location>
</feature>
<dbReference type="EMBL" id="BNJR01000014">
    <property type="protein sequence ID" value="GHP14232.1"/>
    <property type="molecule type" value="Genomic_DNA"/>
</dbReference>